<protein>
    <submittedName>
        <fullName evidence="10">ABC transporter permease</fullName>
    </submittedName>
</protein>
<feature type="domain" description="ABC transmembrane type-1" evidence="9">
    <location>
        <begin position="58"/>
        <end position="246"/>
    </location>
</feature>
<accession>A0A0J6D5L0</accession>
<reference evidence="10" key="1">
    <citation type="submission" date="2015-06" db="EMBL/GenBank/DDBJ databases">
        <authorList>
            <person name="Liu B."/>
            <person name="Wang J."/>
            <person name="Zhu Y."/>
            <person name="Liu G."/>
            <person name="Chen Q."/>
            <person name="Zheng C."/>
            <person name="Che J."/>
            <person name="Ge C."/>
            <person name="Shi H."/>
            <person name="Pan Z."/>
            <person name="Liu X."/>
        </authorList>
    </citation>
    <scope>NUCLEOTIDE SEQUENCE [LARGE SCALE GENOMIC DNA]</scope>
    <source>
        <strain evidence="10">DSM 16346</strain>
    </source>
</reference>
<feature type="transmembrane region" description="Helical" evidence="8">
    <location>
        <begin position="161"/>
        <end position="180"/>
    </location>
</feature>
<keyword evidence="4" id="KW-0997">Cell inner membrane</keyword>
<dbReference type="PROSITE" id="PS50928">
    <property type="entry name" value="ABC_TM1"/>
    <property type="match status" value="1"/>
</dbReference>
<name>A0A0J6D5L0_9BACL</name>
<keyword evidence="6 8" id="KW-1133">Transmembrane helix</keyword>
<feature type="transmembrane region" description="Helical" evidence="8">
    <location>
        <begin position="6"/>
        <end position="23"/>
    </location>
</feature>
<feature type="transmembrane region" description="Helical" evidence="8">
    <location>
        <begin position="228"/>
        <end position="254"/>
    </location>
</feature>
<evidence type="ECO:0000256" key="4">
    <source>
        <dbReference type="ARBA" id="ARBA00022519"/>
    </source>
</evidence>
<comment type="subcellular location">
    <subcellularLocation>
        <location evidence="1">Cell inner membrane</location>
        <topology evidence="1">Multi-pass membrane protein</topology>
    </subcellularLocation>
    <subcellularLocation>
        <location evidence="8">Cell membrane</location>
        <topology evidence="8">Multi-pass membrane protein</topology>
    </subcellularLocation>
</comment>
<comment type="similarity">
    <text evidence="8">Belongs to the binding-protein-dependent transport system permease family.</text>
</comment>
<dbReference type="InterPro" id="IPR035906">
    <property type="entry name" value="MetI-like_sf"/>
</dbReference>
<evidence type="ECO:0000313" key="10">
    <source>
        <dbReference type="EMBL" id="KMM39589.1"/>
    </source>
</evidence>
<dbReference type="AlphaFoldDB" id="A0A0J6D5L0"/>
<dbReference type="InterPro" id="IPR000515">
    <property type="entry name" value="MetI-like"/>
</dbReference>
<evidence type="ECO:0000256" key="1">
    <source>
        <dbReference type="ARBA" id="ARBA00004429"/>
    </source>
</evidence>
<feature type="transmembrane region" description="Helical" evidence="8">
    <location>
        <begin position="98"/>
        <end position="118"/>
    </location>
</feature>
<dbReference type="PANTHER" id="PTHR43357:SF4">
    <property type="entry name" value="INNER MEMBRANE ABC TRANSPORTER PERMEASE PROTEIN YDCV"/>
    <property type="match status" value="1"/>
</dbReference>
<keyword evidence="7 8" id="KW-0472">Membrane</keyword>
<dbReference type="EMBL" id="LELK01000001">
    <property type="protein sequence ID" value="KMM39589.1"/>
    <property type="molecule type" value="Genomic_DNA"/>
</dbReference>
<dbReference type="STRING" id="157733.AB986_01690"/>
<dbReference type="PANTHER" id="PTHR43357">
    <property type="entry name" value="INNER MEMBRANE ABC TRANSPORTER PERMEASE PROTEIN YDCV"/>
    <property type="match status" value="1"/>
</dbReference>
<evidence type="ECO:0000256" key="5">
    <source>
        <dbReference type="ARBA" id="ARBA00022692"/>
    </source>
</evidence>
<keyword evidence="11" id="KW-1185">Reference proteome</keyword>
<evidence type="ECO:0000256" key="8">
    <source>
        <dbReference type="RuleBase" id="RU363032"/>
    </source>
</evidence>
<dbReference type="OrthoDB" id="9782004at2"/>
<dbReference type="GO" id="GO:0005886">
    <property type="term" value="C:plasma membrane"/>
    <property type="evidence" value="ECO:0007669"/>
    <property type="project" value="UniProtKB-SubCell"/>
</dbReference>
<feature type="transmembrane region" description="Helical" evidence="8">
    <location>
        <begin position="187"/>
        <end position="216"/>
    </location>
</feature>
<evidence type="ECO:0000256" key="3">
    <source>
        <dbReference type="ARBA" id="ARBA00022475"/>
    </source>
</evidence>
<dbReference type="SUPFAM" id="SSF161098">
    <property type="entry name" value="MetI-like"/>
    <property type="match status" value="1"/>
</dbReference>
<dbReference type="GO" id="GO:0055085">
    <property type="term" value="P:transmembrane transport"/>
    <property type="evidence" value="ECO:0007669"/>
    <property type="project" value="InterPro"/>
</dbReference>
<dbReference type="RefSeq" id="WP_048310785.1">
    <property type="nucleotide sequence ID" value="NZ_CP119526.1"/>
</dbReference>
<dbReference type="Pfam" id="PF00528">
    <property type="entry name" value="BPD_transp_1"/>
    <property type="match status" value="1"/>
</dbReference>
<feature type="transmembrane region" description="Helical" evidence="8">
    <location>
        <begin position="64"/>
        <end position="86"/>
    </location>
</feature>
<evidence type="ECO:0000259" key="9">
    <source>
        <dbReference type="PROSITE" id="PS50928"/>
    </source>
</evidence>
<evidence type="ECO:0000256" key="2">
    <source>
        <dbReference type="ARBA" id="ARBA00022448"/>
    </source>
</evidence>
<organism evidence="10 11">
    <name type="scientific">Guptibacillus hwajinpoensis</name>
    <dbReference type="NCBI Taxonomy" id="208199"/>
    <lineage>
        <taxon>Bacteria</taxon>
        <taxon>Bacillati</taxon>
        <taxon>Bacillota</taxon>
        <taxon>Bacilli</taxon>
        <taxon>Bacillales</taxon>
        <taxon>Guptibacillaceae</taxon>
        <taxon>Guptibacillus</taxon>
    </lineage>
</organism>
<comment type="caution">
    <text evidence="10">The sequence shown here is derived from an EMBL/GenBank/DDBJ whole genome shotgun (WGS) entry which is preliminary data.</text>
</comment>
<keyword evidence="3" id="KW-1003">Cell membrane</keyword>
<evidence type="ECO:0000256" key="6">
    <source>
        <dbReference type="ARBA" id="ARBA00022989"/>
    </source>
</evidence>
<gene>
    <name evidence="10" type="ORF">AB986_01690</name>
</gene>
<evidence type="ECO:0000313" key="11">
    <source>
        <dbReference type="Proteomes" id="UP000035996"/>
    </source>
</evidence>
<dbReference type="Gene3D" id="1.10.3720.10">
    <property type="entry name" value="MetI-like"/>
    <property type="match status" value="1"/>
</dbReference>
<keyword evidence="2 8" id="KW-0813">Transport</keyword>
<keyword evidence="5 8" id="KW-0812">Transmembrane</keyword>
<sequence>MTTILMVLLFILLFILPFLTIIMKSFSIGWRWPDLLPNSYGFEGWKVIFRDPSLIESIFTTIKIALMVVGLNLLLAIPAARALSIYTFHGKSLIEAFLLSPILIPGILLAMGLQFTLIRFGLADRMAGVVLVHLIPTLPYAIRIMRAGYERLGNGLREQAIVLGASPLIRFLTVSLPLLLPSIRSVMLLTFVISLGQYALTAIIGGGTVVTLPLLYYPYFSGSNEAVIAGFSIIFALLPLLFIGAAEILLRLVIRAVNRV</sequence>
<dbReference type="Proteomes" id="UP000035996">
    <property type="component" value="Unassembled WGS sequence"/>
</dbReference>
<dbReference type="CDD" id="cd06261">
    <property type="entry name" value="TM_PBP2"/>
    <property type="match status" value="1"/>
</dbReference>
<evidence type="ECO:0000256" key="7">
    <source>
        <dbReference type="ARBA" id="ARBA00023136"/>
    </source>
</evidence>
<feature type="transmembrane region" description="Helical" evidence="8">
    <location>
        <begin position="130"/>
        <end position="149"/>
    </location>
</feature>
<proteinExistence type="inferred from homology"/>